<protein>
    <submittedName>
        <fullName evidence="2">Uncharacterized protein</fullName>
    </submittedName>
</protein>
<dbReference type="AlphaFoldDB" id="A0A8J8NLM9"/>
<keyword evidence="1" id="KW-0472">Membrane</keyword>
<feature type="transmembrane region" description="Helical" evidence="1">
    <location>
        <begin position="172"/>
        <end position="192"/>
    </location>
</feature>
<keyword evidence="1" id="KW-0812">Transmembrane</keyword>
<keyword evidence="3" id="KW-1185">Reference proteome</keyword>
<evidence type="ECO:0000313" key="3">
    <source>
        <dbReference type="Proteomes" id="UP000785679"/>
    </source>
</evidence>
<feature type="transmembrane region" description="Helical" evidence="1">
    <location>
        <begin position="12"/>
        <end position="30"/>
    </location>
</feature>
<name>A0A8J8NLM9_HALGN</name>
<feature type="transmembrane region" description="Helical" evidence="1">
    <location>
        <begin position="99"/>
        <end position="120"/>
    </location>
</feature>
<feature type="transmembrane region" description="Helical" evidence="1">
    <location>
        <begin position="141"/>
        <end position="160"/>
    </location>
</feature>
<dbReference type="EMBL" id="RRYP01012414">
    <property type="protein sequence ID" value="TNV77129.1"/>
    <property type="molecule type" value="Genomic_DNA"/>
</dbReference>
<reference evidence="2" key="1">
    <citation type="submission" date="2019-06" db="EMBL/GenBank/DDBJ databases">
        <authorList>
            <person name="Zheng W."/>
        </authorList>
    </citation>
    <scope>NUCLEOTIDE SEQUENCE</scope>
    <source>
        <strain evidence="2">QDHG01</strain>
    </source>
</reference>
<keyword evidence="1" id="KW-1133">Transmembrane helix</keyword>
<feature type="transmembrane region" description="Helical" evidence="1">
    <location>
        <begin position="51"/>
        <end position="68"/>
    </location>
</feature>
<evidence type="ECO:0000313" key="2">
    <source>
        <dbReference type="EMBL" id="TNV77129.1"/>
    </source>
</evidence>
<comment type="caution">
    <text evidence="2">The sequence shown here is derived from an EMBL/GenBank/DDBJ whole genome shotgun (WGS) entry which is preliminary data.</text>
</comment>
<evidence type="ECO:0000256" key="1">
    <source>
        <dbReference type="SAM" id="Phobius"/>
    </source>
</evidence>
<gene>
    <name evidence="2" type="ORF">FGO68_gene17481</name>
</gene>
<sequence>MQISKTELLIYQIIQAVELLLGWTLLAFFWGRATKYVMHRKNMDNSKFFTFLLIGVALLANTFYRFQWDYINYAYLSYMNRSLWGKETYEWYQDNQKRITGQLQVLSFIKLWALSSAFMLHMRRWIIALRLQRAHGIIENCFFAECILCYGSMAVVLLGGGKNFAPLIYPHIEHFLVKPVIIVAFIVLLKQAQVQDNKHSRESGLAIGCICQFLAVSIIRYLITYYCSPSDYSDRFRLYYLSFIGFYQPSFLLMIGGLCQSVKAIKRIEDRNKIERSIDMVNIGAKVEGEKTQREYLL</sequence>
<proteinExistence type="predicted"/>
<feature type="transmembrane region" description="Helical" evidence="1">
    <location>
        <begin position="238"/>
        <end position="259"/>
    </location>
</feature>
<accession>A0A8J8NLM9</accession>
<feature type="transmembrane region" description="Helical" evidence="1">
    <location>
        <begin position="204"/>
        <end position="226"/>
    </location>
</feature>
<dbReference type="Proteomes" id="UP000785679">
    <property type="component" value="Unassembled WGS sequence"/>
</dbReference>
<organism evidence="2 3">
    <name type="scientific">Halteria grandinella</name>
    <dbReference type="NCBI Taxonomy" id="5974"/>
    <lineage>
        <taxon>Eukaryota</taxon>
        <taxon>Sar</taxon>
        <taxon>Alveolata</taxon>
        <taxon>Ciliophora</taxon>
        <taxon>Intramacronucleata</taxon>
        <taxon>Spirotrichea</taxon>
        <taxon>Stichotrichia</taxon>
        <taxon>Sporadotrichida</taxon>
        <taxon>Halteriidae</taxon>
        <taxon>Halteria</taxon>
    </lineage>
</organism>